<reference evidence="2" key="1">
    <citation type="submission" date="2023-07" db="EMBL/GenBank/DDBJ databases">
        <title>30 novel species of actinomycetes from the DSMZ collection.</title>
        <authorList>
            <person name="Nouioui I."/>
        </authorList>
    </citation>
    <scope>NUCLEOTIDE SEQUENCE [LARGE SCALE GENOMIC DNA]</scope>
    <source>
        <strain evidence="2">DSM 44743</strain>
    </source>
</reference>
<name>A0ABU2M744_9ACTN</name>
<gene>
    <name evidence="1" type="ORF">RM479_08600</name>
</gene>
<dbReference type="Proteomes" id="UP001183390">
    <property type="component" value="Unassembled WGS sequence"/>
</dbReference>
<accession>A0ABU2M744</accession>
<protein>
    <submittedName>
        <fullName evidence="1">Uncharacterized protein</fullName>
    </submittedName>
</protein>
<evidence type="ECO:0000313" key="1">
    <source>
        <dbReference type="EMBL" id="MDT0328471.1"/>
    </source>
</evidence>
<proteinExistence type="predicted"/>
<dbReference type="RefSeq" id="WP_274809471.1">
    <property type="nucleotide sequence ID" value="NZ_JAVREP010000004.1"/>
</dbReference>
<evidence type="ECO:0000313" key="2">
    <source>
        <dbReference type="Proteomes" id="UP001183390"/>
    </source>
</evidence>
<sequence>MVEPVDTSEERAHEARGRAAALLTRLVAAESEHGLPPVEWLLDRSGGLHGTASKAGPEAAYAWADFFGAAVREGAPASVHGRPTLLTGLDDYRGVRVVVRTHH</sequence>
<organism evidence="1 2">
    <name type="scientific">Nocardiopsis lambiniae</name>
    <dbReference type="NCBI Taxonomy" id="3075539"/>
    <lineage>
        <taxon>Bacteria</taxon>
        <taxon>Bacillati</taxon>
        <taxon>Actinomycetota</taxon>
        <taxon>Actinomycetes</taxon>
        <taxon>Streptosporangiales</taxon>
        <taxon>Nocardiopsidaceae</taxon>
        <taxon>Nocardiopsis</taxon>
    </lineage>
</organism>
<keyword evidence="2" id="KW-1185">Reference proteome</keyword>
<dbReference type="EMBL" id="JAVREP010000004">
    <property type="protein sequence ID" value="MDT0328471.1"/>
    <property type="molecule type" value="Genomic_DNA"/>
</dbReference>
<comment type="caution">
    <text evidence="1">The sequence shown here is derived from an EMBL/GenBank/DDBJ whole genome shotgun (WGS) entry which is preliminary data.</text>
</comment>